<dbReference type="InterPro" id="IPR008011">
    <property type="entry name" value="Complex1_LYR_dom"/>
</dbReference>
<dbReference type="Pfam" id="PF05347">
    <property type="entry name" value="Complex1_LYR"/>
    <property type="match status" value="1"/>
</dbReference>
<dbReference type="KEGG" id="gtt:GUITHDRAFT_95345"/>
<reference evidence="5" key="2">
    <citation type="submission" date="2012-11" db="EMBL/GenBank/DDBJ databases">
        <authorList>
            <person name="Kuo A."/>
            <person name="Curtis B.A."/>
            <person name="Tanifuji G."/>
            <person name="Burki F."/>
            <person name="Gruber A."/>
            <person name="Irimia M."/>
            <person name="Maruyama S."/>
            <person name="Arias M.C."/>
            <person name="Ball S.G."/>
            <person name="Gile G.H."/>
            <person name="Hirakawa Y."/>
            <person name="Hopkins J.F."/>
            <person name="Rensing S.A."/>
            <person name="Schmutz J."/>
            <person name="Symeonidi A."/>
            <person name="Elias M."/>
            <person name="Eveleigh R.J."/>
            <person name="Herman E.K."/>
            <person name="Klute M.J."/>
            <person name="Nakayama T."/>
            <person name="Obornik M."/>
            <person name="Reyes-Prieto A."/>
            <person name="Armbrust E.V."/>
            <person name="Aves S.J."/>
            <person name="Beiko R.G."/>
            <person name="Coutinho P."/>
            <person name="Dacks J.B."/>
            <person name="Durnford D.G."/>
            <person name="Fast N.M."/>
            <person name="Green B.R."/>
            <person name="Grisdale C."/>
            <person name="Hempe F."/>
            <person name="Henrissat B."/>
            <person name="Hoppner M.P."/>
            <person name="Ishida K.-I."/>
            <person name="Kim E."/>
            <person name="Koreny L."/>
            <person name="Kroth P.G."/>
            <person name="Liu Y."/>
            <person name="Malik S.-B."/>
            <person name="Maier U.G."/>
            <person name="McRose D."/>
            <person name="Mock T."/>
            <person name="Neilson J.A."/>
            <person name="Onodera N.T."/>
            <person name="Poole A.M."/>
            <person name="Pritham E.J."/>
            <person name="Richards T.A."/>
            <person name="Rocap G."/>
            <person name="Roy S.W."/>
            <person name="Sarai C."/>
            <person name="Schaack S."/>
            <person name="Shirato S."/>
            <person name="Slamovits C.H."/>
            <person name="Spencer D.F."/>
            <person name="Suzuki S."/>
            <person name="Worden A.Z."/>
            <person name="Zauner S."/>
            <person name="Barry K."/>
            <person name="Bell C."/>
            <person name="Bharti A.K."/>
            <person name="Crow J.A."/>
            <person name="Grimwood J."/>
            <person name="Kramer R."/>
            <person name="Lindquist E."/>
            <person name="Lucas S."/>
            <person name="Salamov A."/>
            <person name="McFadden G.I."/>
            <person name="Lane C.E."/>
            <person name="Keeling P.J."/>
            <person name="Gray M.W."/>
            <person name="Grigoriev I.V."/>
            <person name="Archibald J.M."/>
        </authorList>
    </citation>
    <scope>NUCLEOTIDE SEQUENCE</scope>
    <source>
        <strain evidence="5">CCMP2712</strain>
    </source>
</reference>
<keyword evidence="5" id="KW-1185">Reference proteome</keyword>
<reference evidence="3 5" key="1">
    <citation type="journal article" date="2012" name="Nature">
        <title>Algal genomes reveal evolutionary mosaicism and the fate of nucleomorphs.</title>
        <authorList>
            <consortium name="DOE Joint Genome Institute"/>
            <person name="Curtis B.A."/>
            <person name="Tanifuji G."/>
            <person name="Burki F."/>
            <person name="Gruber A."/>
            <person name="Irimia M."/>
            <person name="Maruyama S."/>
            <person name="Arias M.C."/>
            <person name="Ball S.G."/>
            <person name="Gile G.H."/>
            <person name="Hirakawa Y."/>
            <person name="Hopkins J.F."/>
            <person name="Kuo A."/>
            <person name="Rensing S.A."/>
            <person name="Schmutz J."/>
            <person name="Symeonidi A."/>
            <person name="Elias M."/>
            <person name="Eveleigh R.J."/>
            <person name="Herman E.K."/>
            <person name="Klute M.J."/>
            <person name="Nakayama T."/>
            <person name="Obornik M."/>
            <person name="Reyes-Prieto A."/>
            <person name="Armbrust E.V."/>
            <person name="Aves S.J."/>
            <person name="Beiko R.G."/>
            <person name="Coutinho P."/>
            <person name="Dacks J.B."/>
            <person name="Durnford D.G."/>
            <person name="Fast N.M."/>
            <person name="Green B.R."/>
            <person name="Grisdale C.J."/>
            <person name="Hempel F."/>
            <person name="Henrissat B."/>
            <person name="Hoppner M.P."/>
            <person name="Ishida K."/>
            <person name="Kim E."/>
            <person name="Koreny L."/>
            <person name="Kroth P.G."/>
            <person name="Liu Y."/>
            <person name="Malik S.B."/>
            <person name="Maier U.G."/>
            <person name="McRose D."/>
            <person name="Mock T."/>
            <person name="Neilson J.A."/>
            <person name="Onodera N.T."/>
            <person name="Poole A.M."/>
            <person name="Pritham E.J."/>
            <person name="Richards T.A."/>
            <person name="Rocap G."/>
            <person name="Roy S.W."/>
            <person name="Sarai C."/>
            <person name="Schaack S."/>
            <person name="Shirato S."/>
            <person name="Slamovits C.H."/>
            <person name="Spencer D.F."/>
            <person name="Suzuki S."/>
            <person name="Worden A.Z."/>
            <person name="Zauner S."/>
            <person name="Barry K."/>
            <person name="Bell C."/>
            <person name="Bharti A.K."/>
            <person name="Crow J.A."/>
            <person name="Grimwood J."/>
            <person name="Kramer R."/>
            <person name="Lindquist E."/>
            <person name="Lucas S."/>
            <person name="Salamov A."/>
            <person name="McFadden G.I."/>
            <person name="Lane C.E."/>
            <person name="Keeling P.J."/>
            <person name="Gray M.W."/>
            <person name="Grigoriev I.V."/>
            <person name="Archibald J.M."/>
        </authorList>
    </citation>
    <scope>NUCLEOTIDE SEQUENCE</scope>
    <source>
        <strain evidence="3 5">CCMP2712</strain>
    </source>
</reference>
<dbReference type="Proteomes" id="UP000011087">
    <property type="component" value="Unassembled WGS sequence"/>
</dbReference>
<feature type="domain" description="Complex 1 LYR protein" evidence="2">
    <location>
        <begin position="54"/>
        <end position="116"/>
    </location>
</feature>
<evidence type="ECO:0000313" key="3">
    <source>
        <dbReference type="EMBL" id="EKX43684.1"/>
    </source>
</evidence>
<feature type="region of interest" description="Disordered" evidence="1">
    <location>
        <begin position="137"/>
        <end position="158"/>
    </location>
</feature>
<protein>
    <recommendedName>
        <fullName evidence="2">Complex 1 LYR protein domain-containing protein</fullName>
    </recommendedName>
</protein>
<dbReference type="InterPro" id="IPR045298">
    <property type="entry name" value="Complex1_LYR_LYRM7"/>
</dbReference>
<reference evidence="4" key="3">
    <citation type="submission" date="2016-03" db="UniProtKB">
        <authorList>
            <consortium name="EnsemblProtists"/>
        </authorList>
    </citation>
    <scope>IDENTIFICATION</scope>
</reference>
<evidence type="ECO:0000313" key="5">
    <source>
        <dbReference type="Proteomes" id="UP000011087"/>
    </source>
</evidence>
<dbReference type="EMBL" id="JH993009">
    <property type="protein sequence ID" value="EKX43684.1"/>
    <property type="molecule type" value="Genomic_DNA"/>
</dbReference>
<accession>L1J6F2</accession>
<dbReference type="RefSeq" id="XP_005830664.1">
    <property type="nucleotide sequence ID" value="XM_005830607.1"/>
</dbReference>
<dbReference type="eggNOG" id="ENOG502RZU3">
    <property type="taxonomic scope" value="Eukaryota"/>
</dbReference>
<dbReference type="GO" id="GO:0005739">
    <property type="term" value="C:mitochondrion"/>
    <property type="evidence" value="ECO:0007669"/>
    <property type="project" value="GOC"/>
</dbReference>
<dbReference type="PANTHER" id="PTHR47484:SF1">
    <property type="entry name" value="COMPLEX 1 PROTEIN CONTAINING PROTEIN, EXPRESSED"/>
    <property type="match status" value="1"/>
</dbReference>
<evidence type="ECO:0000259" key="2">
    <source>
        <dbReference type="Pfam" id="PF05347"/>
    </source>
</evidence>
<sequence>MWSFFHRLRPCALVVRRSCSRVCQRSIVVFPEDRDPVTLVKEGPRPQLDVIRKESLQLYREILKAAKHFTWADKDGKIWRDKLVASARKEFEDARYEKDPEIISRLLIGGRNALEQVTDRMAIKARKLIDEEQKKLTGLHVPSGQSAVEKGRKRDEMA</sequence>
<feature type="compositionally biased region" description="Basic and acidic residues" evidence="1">
    <location>
        <begin position="149"/>
        <end position="158"/>
    </location>
</feature>
<dbReference type="PaxDb" id="55529-EKX43684"/>
<feature type="non-terminal residue" evidence="3">
    <location>
        <position position="1"/>
    </location>
</feature>
<dbReference type="GO" id="GO:0034551">
    <property type="term" value="P:mitochondrial respiratory chain complex III assembly"/>
    <property type="evidence" value="ECO:0007669"/>
    <property type="project" value="InterPro"/>
</dbReference>
<evidence type="ECO:0000256" key="1">
    <source>
        <dbReference type="SAM" id="MobiDB-lite"/>
    </source>
</evidence>
<dbReference type="OrthoDB" id="74240at2759"/>
<organism evidence="3">
    <name type="scientific">Guillardia theta (strain CCMP2712)</name>
    <name type="common">Cryptophyte</name>
    <dbReference type="NCBI Taxonomy" id="905079"/>
    <lineage>
        <taxon>Eukaryota</taxon>
        <taxon>Cryptophyceae</taxon>
        <taxon>Pyrenomonadales</taxon>
        <taxon>Geminigeraceae</taxon>
        <taxon>Guillardia</taxon>
    </lineage>
</organism>
<gene>
    <name evidence="3" type="ORF">GUITHDRAFT_95345</name>
</gene>
<dbReference type="AlphaFoldDB" id="L1J6F2"/>
<dbReference type="PANTHER" id="PTHR47484">
    <property type="entry name" value="COMPLEX 1 PROTEIN CONTAINING PROTEIN, EXPRESSED"/>
    <property type="match status" value="1"/>
</dbReference>
<dbReference type="EnsemblProtists" id="EKX43684">
    <property type="protein sequence ID" value="EKX43684"/>
    <property type="gene ID" value="GUITHDRAFT_95345"/>
</dbReference>
<proteinExistence type="predicted"/>
<dbReference type="GeneID" id="17300324"/>
<name>L1J6F2_GUITC</name>
<dbReference type="HOGENOM" id="CLU_1673854_0_0_1"/>
<dbReference type="CDD" id="cd20267">
    <property type="entry name" value="Complex1_LYR_LYRM7"/>
    <property type="match status" value="1"/>
</dbReference>
<evidence type="ECO:0000313" key="4">
    <source>
        <dbReference type="EnsemblProtists" id="EKX43684"/>
    </source>
</evidence>